<reference evidence="1 2" key="1">
    <citation type="submission" date="2019-07" db="EMBL/GenBank/DDBJ databases">
        <title>Whole genome shotgun sequence of Microvirga aerophila NBRC 106136.</title>
        <authorList>
            <person name="Hosoyama A."/>
            <person name="Uohara A."/>
            <person name="Ohji S."/>
            <person name="Ichikawa N."/>
        </authorList>
    </citation>
    <scope>NUCLEOTIDE SEQUENCE [LARGE SCALE GENOMIC DNA]</scope>
    <source>
        <strain evidence="1 2">NBRC 106136</strain>
    </source>
</reference>
<comment type="caution">
    <text evidence="1">The sequence shown here is derived from an EMBL/GenBank/DDBJ whole genome shotgun (WGS) entry which is preliminary data.</text>
</comment>
<gene>
    <name evidence="1" type="ORF">MAE02_70170</name>
</gene>
<dbReference type="Proteomes" id="UP000321085">
    <property type="component" value="Unassembled WGS sequence"/>
</dbReference>
<dbReference type="EMBL" id="BJYU01000424">
    <property type="protein sequence ID" value="GEO19321.1"/>
    <property type="molecule type" value="Genomic_DNA"/>
</dbReference>
<keyword evidence="2" id="KW-1185">Reference proteome</keyword>
<evidence type="ECO:0000313" key="2">
    <source>
        <dbReference type="Proteomes" id="UP000321085"/>
    </source>
</evidence>
<sequence>MRSTGVAAESIMIFRVRFMEGIPPADRIAFDGHEHDVKETWEIGRRRGLEIRATSRKHGS</sequence>
<protein>
    <recommendedName>
        <fullName evidence="3">Head-tail adaptor protein</fullName>
    </recommendedName>
</protein>
<evidence type="ECO:0008006" key="3">
    <source>
        <dbReference type="Google" id="ProtNLM"/>
    </source>
</evidence>
<dbReference type="AlphaFoldDB" id="A0A512C545"/>
<name>A0A512C545_9HYPH</name>
<organism evidence="1 2">
    <name type="scientific">Microvirga aerophila</name>
    <dbReference type="NCBI Taxonomy" id="670291"/>
    <lineage>
        <taxon>Bacteria</taxon>
        <taxon>Pseudomonadati</taxon>
        <taxon>Pseudomonadota</taxon>
        <taxon>Alphaproteobacteria</taxon>
        <taxon>Hyphomicrobiales</taxon>
        <taxon>Methylobacteriaceae</taxon>
        <taxon>Microvirga</taxon>
    </lineage>
</organism>
<proteinExistence type="predicted"/>
<dbReference type="RefSeq" id="WP_245439526.1">
    <property type="nucleotide sequence ID" value="NZ_BJYU01000424.1"/>
</dbReference>
<accession>A0A512C545</accession>
<evidence type="ECO:0000313" key="1">
    <source>
        <dbReference type="EMBL" id="GEO19321.1"/>
    </source>
</evidence>